<keyword evidence="2" id="KW-0812">Transmembrane</keyword>
<reference evidence="4" key="1">
    <citation type="journal article" date="2021" name="PeerJ">
        <title>Extensive microbial diversity within the chicken gut microbiome revealed by metagenomics and culture.</title>
        <authorList>
            <person name="Gilroy R."/>
            <person name="Ravi A."/>
            <person name="Getino M."/>
            <person name="Pursley I."/>
            <person name="Horton D.L."/>
            <person name="Alikhan N.F."/>
            <person name="Baker D."/>
            <person name="Gharbi K."/>
            <person name="Hall N."/>
            <person name="Watson M."/>
            <person name="Adriaenssens E.M."/>
            <person name="Foster-Nyarko E."/>
            <person name="Jarju S."/>
            <person name="Secka A."/>
            <person name="Antonio M."/>
            <person name="Oren A."/>
            <person name="Chaudhuri R.R."/>
            <person name="La Ragione R."/>
            <person name="Hildebrand F."/>
            <person name="Pallen M.J."/>
        </authorList>
    </citation>
    <scope>NUCLEOTIDE SEQUENCE</scope>
    <source>
        <strain evidence="4">B5-657</strain>
    </source>
</reference>
<feature type="transmembrane region" description="Helical" evidence="2">
    <location>
        <begin position="183"/>
        <end position="201"/>
    </location>
</feature>
<feature type="transmembrane region" description="Helical" evidence="2">
    <location>
        <begin position="30"/>
        <end position="50"/>
    </location>
</feature>
<dbReference type="InterPro" id="IPR037185">
    <property type="entry name" value="EmrE-like"/>
</dbReference>
<dbReference type="PANTHER" id="PTHR22911">
    <property type="entry name" value="ACYL-MALONYL CONDENSING ENZYME-RELATED"/>
    <property type="match status" value="1"/>
</dbReference>
<dbReference type="PANTHER" id="PTHR22911:SF137">
    <property type="entry name" value="SOLUTE CARRIER FAMILY 35 MEMBER G2-RELATED"/>
    <property type="match status" value="1"/>
</dbReference>
<protein>
    <submittedName>
        <fullName evidence="4">EamA family transporter</fullName>
    </submittedName>
</protein>
<comment type="caution">
    <text evidence="4">The sequence shown here is derived from an EMBL/GenBank/DDBJ whole genome shotgun (WGS) entry which is preliminary data.</text>
</comment>
<evidence type="ECO:0000259" key="3">
    <source>
        <dbReference type="Pfam" id="PF00892"/>
    </source>
</evidence>
<keyword evidence="2" id="KW-1133">Transmembrane helix</keyword>
<feature type="domain" description="EamA" evidence="3">
    <location>
        <begin position="1"/>
        <end position="136"/>
    </location>
</feature>
<name>A0A9E2KBJ2_9FIRM</name>
<dbReference type="AlphaFoldDB" id="A0A9E2KBJ2"/>
<proteinExistence type="inferred from homology"/>
<organism evidence="4 5">
    <name type="scientific">Candidatus Cellulosilyticum pullistercoris</name>
    <dbReference type="NCBI Taxonomy" id="2838521"/>
    <lineage>
        <taxon>Bacteria</taxon>
        <taxon>Bacillati</taxon>
        <taxon>Bacillota</taxon>
        <taxon>Clostridia</taxon>
        <taxon>Lachnospirales</taxon>
        <taxon>Cellulosilyticaceae</taxon>
        <taxon>Cellulosilyticum</taxon>
    </lineage>
</organism>
<gene>
    <name evidence="4" type="ORF">H9872_03390</name>
</gene>
<reference evidence="4" key="2">
    <citation type="submission" date="2021-04" db="EMBL/GenBank/DDBJ databases">
        <authorList>
            <person name="Gilroy R."/>
        </authorList>
    </citation>
    <scope>NUCLEOTIDE SEQUENCE</scope>
    <source>
        <strain evidence="4">B5-657</strain>
    </source>
</reference>
<dbReference type="Gene3D" id="1.10.3730.20">
    <property type="match status" value="2"/>
</dbReference>
<dbReference type="EMBL" id="JAHLFQ010000065">
    <property type="protein sequence ID" value="MBU3803789.1"/>
    <property type="molecule type" value="Genomic_DNA"/>
</dbReference>
<evidence type="ECO:0000313" key="4">
    <source>
        <dbReference type="EMBL" id="MBU3803789.1"/>
    </source>
</evidence>
<accession>A0A9E2KBJ2</accession>
<dbReference type="GO" id="GO:0016020">
    <property type="term" value="C:membrane"/>
    <property type="evidence" value="ECO:0007669"/>
    <property type="project" value="InterPro"/>
</dbReference>
<feature type="transmembrane region" description="Helical" evidence="2">
    <location>
        <begin position="151"/>
        <end position="171"/>
    </location>
</feature>
<feature type="domain" description="EamA" evidence="3">
    <location>
        <begin position="150"/>
        <end position="284"/>
    </location>
</feature>
<dbReference type="Proteomes" id="UP000824229">
    <property type="component" value="Unassembled WGS sequence"/>
</dbReference>
<dbReference type="Pfam" id="PF00892">
    <property type="entry name" value="EamA"/>
    <property type="match status" value="2"/>
</dbReference>
<feature type="transmembrane region" description="Helical" evidence="2">
    <location>
        <begin position="213"/>
        <end position="234"/>
    </location>
</feature>
<dbReference type="SUPFAM" id="SSF103481">
    <property type="entry name" value="Multidrug resistance efflux transporter EmrE"/>
    <property type="match status" value="2"/>
</dbReference>
<dbReference type="InterPro" id="IPR000620">
    <property type="entry name" value="EamA_dom"/>
</dbReference>
<evidence type="ECO:0000313" key="5">
    <source>
        <dbReference type="Proteomes" id="UP000824229"/>
    </source>
</evidence>
<feature type="transmembrane region" description="Helical" evidence="2">
    <location>
        <begin position="62"/>
        <end position="83"/>
    </location>
</feature>
<sequence length="286" mass="31303">MWILFAFGSALFAGITAILAKCGIKNTDSNVATALRTIIVLIFSWMMVFISGTQSIILDMSVKTLVFLILSGISTGASWLCYFKALQIGDINKVTPIDKSSTILTMVLAFIILGEGITLIKFIAMILIGMGTYLMIQKKEEVRRETKNRMWLWYALGSAIFASLTSILGKVGIEGVDSTLGTAIRTIVVLIMAWIVVFVTGKQNTIKDIDKRSWLFLVLSGVATGGSWLCYYRALQTGPASIVVPIDKLSILVTVAFSYIVFNEKLNKKSTIGLIMIVVGTLSLLF</sequence>
<comment type="similarity">
    <text evidence="1">Belongs to the EamA transporter family.</text>
</comment>
<dbReference type="FunFam" id="1.10.3730.20:FF:000009">
    <property type="entry name" value="EamA family transporter"/>
    <property type="match status" value="1"/>
</dbReference>
<feature type="transmembrane region" description="Helical" evidence="2">
    <location>
        <begin position="103"/>
        <end position="130"/>
    </location>
</feature>
<keyword evidence="2" id="KW-0472">Membrane</keyword>
<feature type="transmembrane region" description="Helical" evidence="2">
    <location>
        <begin position="240"/>
        <end position="262"/>
    </location>
</feature>
<evidence type="ECO:0000256" key="1">
    <source>
        <dbReference type="ARBA" id="ARBA00007362"/>
    </source>
</evidence>
<evidence type="ECO:0000256" key="2">
    <source>
        <dbReference type="SAM" id="Phobius"/>
    </source>
</evidence>